<comment type="caution">
    <text evidence="2">The sequence shown here is derived from an EMBL/GenBank/DDBJ whole genome shotgun (WGS) entry which is preliminary data.</text>
</comment>
<keyword evidence="3" id="KW-1185">Reference proteome</keyword>
<evidence type="ECO:0000256" key="1">
    <source>
        <dbReference type="SAM" id="Phobius"/>
    </source>
</evidence>
<dbReference type="Proteomes" id="UP000276133">
    <property type="component" value="Unassembled WGS sequence"/>
</dbReference>
<organism evidence="2 3">
    <name type="scientific">Brachionus plicatilis</name>
    <name type="common">Marine rotifer</name>
    <name type="synonym">Brachionus muelleri</name>
    <dbReference type="NCBI Taxonomy" id="10195"/>
    <lineage>
        <taxon>Eukaryota</taxon>
        <taxon>Metazoa</taxon>
        <taxon>Spiralia</taxon>
        <taxon>Gnathifera</taxon>
        <taxon>Rotifera</taxon>
        <taxon>Eurotatoria</taxon>
        <taxon>Monogononta</taxon>
        <taxon>Pseudotrocha</taxon>
        <taxon>Ploima</taxon>
        <taxon>Brachionidae</taxon>
        <taxon>Brachionus</taxon>
    </lineage>
</organism>
<name>A0A3M7RF30_BRAPC</name>
<protein>
    <submittedName>
        <fullName evidence="2">Uncharacterized protein</fullName>
    </submittedName>
</protein>
<evidence type="ECO:0000313" key="3">
    <source>
        <dbReference type="Proteomes" id="UP000276133"/>
    </source>
</evidence>
<keyword evidence="1" id="KW-0812">Transmembrane</keyword>
<proteinExistence type="predicted"/>
<dbReference type="AlphaFoldDB" id="A0A3M7RF30"/>
<feature type="transmembrane region" description="Helical" evidence="1">
    <location>
        <begin position="12"/>
        <end position="28"/>
    </location>
</feature>
<accession>A0A3M7RF30</accession>
<keyword evidence="1" id="KW-1133">Transmembrane helix</keyword>
<sequence length="75" mass="9065">MKPLEQEKIWSFYFFLIIGLIFLNFRSAKHFFNKKNLSQHIIETSSRAFIVVFLKKNKKTGIEIKLNFYELISNY</sequence>
<gene>
    <name evidence="2" type="ORF">BpHYR1_025705</name>
</gene>
<dbReference type="EMBL" id="REGN01003533">
    <property type="protein sequence ID" value="RNA22117.1"/>
    <property type="molecule type" value="Genomic_DNA"/>
</dbReference>
<reference evidence="2 3" key="1">
    <citation type="journal article" date="2018" name="Sci. Rep.">
        <title>Genomic signatures of local adaptation to the degree of environmental predictability in rotifers.</title>
        <authorList>
            <person name="Franch-Gras L."/>
            <person name="Hahn C."/>
            <person name="Garcia-Roger E.M."/>
            <person name="Carmona M.J."/>
            <person name="Serra M."/>
            <person name="Gomez A."/>
        </authorList>
    </citation>
    <scope>NUCLEOTIDE SEQUENCE [LARGE SCALE GENOMIC DNA]</scope>
    <source>
        <strain evidence="2">HYR1</strain>
    </source>
</reference>
<keyword evidence="1" id="KW-0472">Membrane</keyword>
<evidence type="ECO:0000313" key="2">
    <source>
        <dbReference type="EMBL" id="RNA22117.1"/>
    </source>
</evidence>